<dbReference type="EMBL" id="CP001087">
    <property type="protein sequence ID" value="ACN14805.1"/>
    <property type="molecule type" value="Genomic_DNA"/>
</dbReference>
<evidence type="ECO:0000256" key="6">
    <source>
        <dbReference type="ARBA" id="ARBA00023136"/>
    </source>
</evidence>
<accession>C0QB06</accession>
<dbReference type="eggNOG" id="COG0701">
    <property type="taxonomic scope" value="Bacteria"/>
</dbReference>
<dbReference type="Pfam" id="PF03773">
    <property type="entry name" value="ArsP_1"/>
    <property type="match status" value="1"/>
</dbReference>
<protein>
    <submittedName>
        <fullName evidence="8">Permease</fullName>
    </submittedName>
</protein>
<evidence type="ECO:0000256" key="7">
    <source>
        <dbReference type="SAM" id="Phobius"/>
    </source>
</evidence>
<dbReference type="InterPro" id="IPR005524">
    <property type="entry name" value="DUF318"/>
</dbReference>
<evidence type="ECO:0000256" key="3">
    <source>
        <dbReference type="ARBA" id="ARBA00022475"/>
    </source>
</evidence>
<dbReference type="HOGENOM" id="CLU_049002_0_0_7"/>
<dbReference type="InterPro" id="IPR052923">
    <property type="entry name" value="UPF0718"/>
</dbReference>
<evidence type="ECO:0000313" key="8">
    <source>
        <dbReference type="EMBL" id="ACN14805.1"/>
    </source>
</evidence>
<keyword evidence="5 7" id="KW-1133">Transmembrane helix</keyword>
<name>C0QB06_DESAH</name>
<evidence type="ECO:0000256" key="5">
    <source>
        <dbReference type="ARBA" id="ARBA00022989"/>
    </source>
</evidence>
<sequence>MYVHIFRLKTLRGKHMIEAIIVKTAVSSWGILVESSGFILLGFVMAGLLKAFVPGDLVARHLGNGDAASVLKAAAFGVPVPLCSCGVLPAAAGLRKQGASKGATSAFLIATPETGVDSIAVTWALLDPVMTVLRPLAAFFTATTTGILVNRLDREGLPSELKPMSFDKKFEESVEHSLNSKEDSSQKGMAPFLMDSPSCGKGCGCTTIETTKPLGVWQRLANGIRFAFGDLFADIGPWFLGGIILAGLITALLSPEIIQRYLGDGIFSMVAMLVVAVPLYVCATASTPIVAALALKGLSPGAALVFLLAGPATNAASLTVVTRILGKKATGIYLGAIIVCSLGIGMMANTIYDWIGIDITSWVQHNSLEEHGLVAKALAILLLVLILKTFVSRPHGNDSPDNGLGYG</sequence>
<dbReference type="GO" id="GO:0005886">
    <property type="term" value="C:plasma membrane"/>
    <property type="evidence" value="ECO:0007669"/>
    <property type="project" value="UniProtKB-SubCell"/>
</dbReference>
<comment type="similarity">
    <text evidence="2">Belongs to the UPF0718 family.</text>
</comment>
<dbReference type="PANTHER" id="PTHR34184">
    <property type="entry name" value="UPF0718 PROTEIN YCGR"/>
    <property type="match status" value="1"/>
</dbReference>
<dbReference type="PANTHER" id="PTHR34184:SF4">
    <property type="entry name" value="UPF0718 PROTEIN YCGR"/>
    <property type="match status" value="1"/>
</dbReference>
<dbReference type="Proteomes" id="UP000000442">
    <property type="component" value="Chromosome"/>
</dbReference>
<keyword evidence="4 7" id="KW-0812">Transmembrane</keyword>
<dbReference type="AlphaFoldDB" id="C0QB06"/>
<comment type="subcellular location">
    <subcellularLocation>
        <location evidence="1">Cell membrane</location>
        <topology evidence="1">Multi-pass membrane protein</topology>
    </subcellularLocation>
</comment>
<evidence type="ECO:0000313" key="9">
    <source>
        <dbReference type="Proteomes" id="UP000000442"/>
    </source>
</evidence>
<reference evidence="8 9" key="1">
    <citation type="journal article" date="2009" name="Environ. Microbiol.">
        <title>Genome sequence of Desulfobacterium autotrophicum HRM2, a marine sulfate reducer oxidizing organic carbon completely to carbon dioxide.</title>
        <authorList>
            <person name="Strittmatter A.W."/>
            <person name="Liesegang H."/>
            <person name="Rabus R."/>
            <person name="Decker I."/>
            <person name="Amann J."/>
            <person name="Andres S."/>
            <person name="Henne A."/>
            <person name="Fricke W.F."/>
            <person name="Martinez-Arias R."/>
            <person name="Bartels D."/>
            <person name="Goesmann A."/>
            <person name="Krause L."/>
            <person name="Puehler A."/>
            <person name="Klenk H.P."/>
            <person name="Richter M."/>
            <person name="Schuler M."/>
            <person name="Gloeckner F.O."/>
            <person name="Meyerdierks A."/>
            <person name="Gottschalk G."/>
            <person name="Amann R."/>
        </authorList>
    </citation>
    <scope>NUCLEOTIDE SEQUENCE [LARGE SCALE GENOMIC DNA]</scope>
    <source>
        <strain evidence="9">ATCC 43914 / DSM 3382 / HRM2</strain>
    </source>
</reference>
<feature type="transmembrane region" description="Helical" evidence="7">
    <location>
        <begin position="332"/>
        <end position="352"/>
    </location>
</feature>
<evidence type="ECO:0000256" key="4">
    <source>
        <dbReference type="ARBA" id="ARBA00022692"/>
    </source>
</evidence>
<feature type="transmembrane region" description="Helical" evidence="7">
    <location>
        <begin position="266"/>
        <end position="295"/>
    </location>
</feature>
<proteinExistence type="inferred from homology"/>
<dbReference type="NCBIfam" id="NF033936">
    <property type="entry name" value="CuZnOut_SO0444"/>
    <property type="match status" value="1"/>
</dbReference>
<keyword evidence="6 7" id="KW-0472">Membrane</keyword>
<feature type="transmembrane region" description="Helical" evidence="7">
    <location>
        <begin position="235"/>
        <end position="254"/>
    </location>
</feature>
<feature type="transmembrane region" description="Helical" evidence="7">
    <location>
        <begin position="20"/>
        <end position="53"/>
    </location>
</feature>
<gene>
    <name evidence="8" type="ordered locus">HRM2_16980</name>
</gene>
<evidence type="ECO:0000256" key="1">
    <source>
        <dbReference type="ARBA" id="ARBA00004651"/>
    </source>
</evidence>
<evidence type="ECO:0000256" key="2">
    <source>
        <dbReference type="ARBA" id="ARBA00006386"/>
    </source>
</evidence>
<organism evidence="8 9">
    <name type="scientific">Desulforapulum autotrophicum (strain ATCC 43914 / DSM 3382 / VKM B-1955 / HRM2)</name>
    <name type="common">Desulfobacterium autotrophicum</name>
    <dbReference type="NCBI Taxonomy" id="177437"/>
    <lineage>
        <taxon>Bacteria</taxon>
        <taxon>Pseudomonadati</taxon>
        <taxon>Thermodesulfobacteriota</taxon>
        <taxon>Desulfobacteria</taxon>
        <taxon>Desulfobacterales</taxon>
        <taxon>Desulfobacteraceae</taxon>
        <taxon>Desulforapulum</taxon>
    </lineage>
</organism>
<dbReference type="KEGG" id="dat:HRM2_16980"/>
<keyword evidence="9" id="KW-1185">Reference proteome</keyword>
<feature type="transmembrane region" description="Helical" evidence="7">
    <location>
        <begin position="301"/>
        <end position="325"/>
    </location>
</feature>
<feature type="transmembrane region" description="Helical" evidence="7">
    <location>
        <begin position="372"/>
        <end position="391"/>
    </location>
</feature>
<keyword evidence="3" id="KW-1003">Cell membrane</keyword>
<dbReference type="STRING" id="177437.HRM2_16980"/>